<evidence type="ECO:0000256" key="5">
    <source>
        <dbReference type="ARBA" id="ARBA00022917"/>
    </source>
</evidence>
<reference evidence="9 10" key="1">
    <citation type="journal article" date="2011" name="G3 (Bethesda)">
        <title>Genome evolution in the Eremothecium clade of the Saccharomyces complex revealed by comparative genomics.</title>
        <authorList>
            <person name="Wendland J."/>
            <person name="Walther A."/>
        </authorList>
    </citation>
    <scope>NUCLEOTIDE SEQUENCE [LARGE SCALE GENOMIC DNA]</scope>
    <source>
        <strain evidence="10">CBS 270.75 / DBVPG 7215 / KCTC 17166 / NRRL Y-17582</strain>
    </source>
</reference>
<keyword evidence="10" id="KW-1185">Reference proteome</keyword>
<evidence type="ECO:0000256" key="2">
    <source>
        <dbReference type="ARBA" id="ARBA00022540"/>
    </source>
</evidence>
<dbReference type="HOGENOM" id="CLU_043845_0_1_1"/>
<dbReference type="InParanoid" id="I6NE44"/>
<feature type="repeat" description="WD" evidence="8">
    <location>
        <begin position="6"/>
        <end position="47"/>
    </location>
</feature>
<name>I6NE44_ERECY</name>
<comment type="subunit">
    <text evidence="7">Component of the eukaryotic translation initiation factor 3 (eIF-3) complex.</text>
</comment>
<dbReference type="GO" id="GO:0003723">
    <property type="term" value="F:RNA binding"/>
    <property type="evidence" value="ECO:0007669"/>
    <property type="project" value="TreeGrafter"/>
</dbReference>
<accession>I6NE44</accession>
<dbReference type="GO" id="GO:0034399">
    <property type="term" value="C:nuclear periphery"/>
    <property type="evidence" value="ECO:0007669"/>
    <property type="project" value="EnsemblFungi"/>
</dbReference>
<comment type="similarity">
    <text evidence="7">Belongs to the eIF-3 subunit I family.</text>
</comment>
<keyword evidence="2 7" id="KW-0396">Initiation factor</keyword>
<comment type="function">
    <text evidence="7">Component of the eukaryotic translation initiation factor 3 (eIF-3) complex, which is involved in protein synthesis of a specialized repertoire of mRNAs and, together with other initiation factors, stimulates binding of mRNA and methionyl-tRNAi to the 40S ribosome. The eIF-3 complex specifically targets and initiates translation of a subset of mRNAs involved in cell proliferation.</text>
</comment>
<keyword evidence="3 8" id="KW-0853">WD repeat</keyword>
<comment type="subcellular location">
    <subcellularLocation>
        <location evidence="7">Cytoplasm</location>
    </subcellularLocation>
</comment>
<keyword evidence="1 7" id="KW-0963">Cytoplasm</keyword>
<dbReference type="InterPro" id="IPR015943">
    <property type="entry name" value="WD40/YVTN_repeat-like_dom_sf"/>
</dbReference>
<dbReference type="InterPro" id="IPR027525">
    <property type="entry name" value="eIF3i"/>
</dbReference>
<dbReference type="OMA" id="VWFSHNG"/>
<dbReference type="GO" id="GO:0071541">
    <property type="term" value="C:eukaryotic translation initiation factor 3 complex, eIF3m"/>
    <property type="evidence" value="ECO:0007669"/>
    <property type="project" value="EnsemblFungi"/>
</dbReference>
<organism evidence="9 10">
    <name type="scientific">Eremothecium cymbalariae (strain CBS 270.75 / DBVPG 7215 / KCTC 17166 / NRRL Y-17582)</name>
    <name type="common">Yeast</name>
    <dbReference type="NCBI Taxonomy" id="931890"/>
    <lineage>
        <taxon>Eukaryota</taxon>
        <taxon>Fungi</taxon>
        <taxon>Dikarya</taxon>
        <taxon>Ascomycota</taxon>
        <taxon>Saccharomycotina</taxon>
        <taxon>Saccharomycetes</taxon>
        <taxon>Saccharomycetales</taxon>
        <taxon>Saccharomycetaceae</taxon>
        <taxon>Eremothecium</taxon>
    </lineage>
</organism>
<dbReference type="RefSeq" id="XP_003647153.1">
    <property type="nucleotide sequence ID" value="XM_003647105.1"/>
</dbReference>
<dbReference type="SUPFAM" id="SSF50978">
    <property type="entry name" value="WD40 repeat-like"/>
    <property type="match status" value="1"/>
</dbReference>
<keyword evidence="4" id="KW-0677">Repeat</keyword>
<dbReference type="GO" id="GO:0001732">
    <property type="term" value="P:formation of cytoplasmic translation initiation complex"/>
    <property type="evidence" value="ECO:0007669"/>
    <property type="project" value="UniProtKB-UniRule"/>
</dbReference>
<sequence>MRPIMMMGHERSITQVKYNREGDLIFSCGKDAVASVWYSVNGERLGTLEDGHMGILWSIDVDDFTEYAVTGGGDAGVVIWRVKDGSKVHKWELRSPVLRVEFSPNGDKLLAVCADLMGHVGSICIIDIARDSANKIIGYDEEPTVEICTIEGTAPVQVASWSYDGKYIVAGHRDGNITKYDGRTGQLLQSQKLHKQLITDIQLSLDRTYFITTSRDCYANLVDVETFEVLKSYETDCPLNSGCITPLKDFIIVGGGQDAREVTTTSAREGKFEAKFFHKLFQTEIGRIDDHFGPINCIAVSPQGTSYVSGGEDGFIRLHHFDKNYFDFKFDVERSADAQKKVVVPSEIN</sequence>
<dbReference type="EMBL" id="CP002501">
    <property type="protein sequence ID" value="AET40336.1"/>
    <property type="molecule type" value="Genomic_DNA"/>
</dbReference>
<dbReference type="FunCoup" id="I6NE44">
    <property type="interactions" value="1099"/>
</dbReference>
<dbReference type="InterPro" id="IPR036322">
    <property type="entry name" value="WD40_repeat_dom_sf"/>
</dbReference>
<comment type="similarity">
    <text evidence="6">Belongs to the WD repeat STRAP family.</text>
</comment>
<dbReference type="GO" id="GO:0071540">
    <property type="term" value="C:eukaryotic translation initiation factor 3 complex, eIF3e"/>
    <property type="evidence" value="ECO:0007669"/>
    <property type="project" value="EnsemblFungi"/>
</dbReference>
<dbReference type="GO" id="GO:0003743">
    <property type="term" value="F:translation initiation factor activity"/>
    <property type="evidence" value="ECO:0007669"/>
    <property type="project" value="UniProtKB-UniRule"/>
</dbReference>
<dbReference type="GeneID" id="11472107"/>
<evidence type="ECO:0000256" key="1">
    <source>
        <dbReference type="ARBA" id="ARBA00022490"/>
    </source>
</evidence>
<dbReference type="AlphaFoldDB" id="I6NE44"/>
<dbReference type="InterPro" id="IPR001680">
    <property type="entry name" value="WD40_rpt"/>
</dbReference>
<dbReference type="PROSITE" id="PS50294">
    <property type="entry name" value="WD_REPEATS_REGION"/>
    <property type="match status" value="1"/>
</dbReference>
<evidence type="ECO:0000256" key="8">
    <source>
        <dbReference type="PROSITE-ProRule" id="PRU00221"/>
    </source>
</evidence>
<dbReference type="GO" id="GO:0033290">
    <property type="term" value="C:eukaryotic 48S preinitiation complex"/>
    <property type="evidence" value="ECO:0007669"/>
    <property type="project" value="UniProtKB-UniRule"/>
</dbReference>
<protein>
    <recommendedName>
        <fullName evidence="7">Eukaryotic translation initiation factor 3 subunit I</fullName>
        <shortName evidence="7">eIF3i</shortName>
    </recommendedName>
    <alternativeName>
        <fullName evidence="7">Eukaryotic translation initiation factor 3 39 kDa subunit homolog</fullName>
        <shortName evidence="7">eIF-3 39 kDa subunit homolog</shortName>
    </alternativeName>
</protein>
<dbReference type="KEGG" id="erc:Ecym_5599"/>
<evidence type="ECO:0000256" key="4">
    <source>
        <dbReference type="ARBA" id="ARBA00022737"/>
    </source>
</evidence>
<evidence type="ECO:0000256" key="7">
    <source>
        <dbReference type="HAMAP-Rule" id="MF_03008"/>
    </source>
</evidence>
<feature type="repeat" description="WD" evidence="8">
    <location>
        <begin position="288"/>
        <end position="318"/>
    </location>
</feature>
<gene>
    <name evidence="7" type="primary">TIF34</name>
    <name evidence="9" type="ordered locus">Ecym_5599</name>
</gene>
<evidence type="ECO:0000256" key="6">
    <source>
        <dbReference type="ARBA" id="ARBA00038394"/>
    </source>
</evidence>
<dbReference type="STRING" id="931890.I6NE44"/>
<evidence type="ECO:0000256" key="3">
    <source>
        <dbReference type="ARBA" id="ARBA00022574"/>
    </source>
</evidence>
<dbReference type="OrthoDB" id="24966at2759"/>
<dbReference type="Proteomes" id="UP000006790">
    <property type="component" value="Chromosome 5"/>
</dbReference>
<evidence type="ECO:0000313" key="10">
    <source>
        <dbReference type="Proteomes" id="UP000006790"/>
    </source>
</evidence>
<dbReference type="PROSITE" id="PS50082">
    <property type="entry name" value="WD_REPEATS_2"/>
    <property type="match status" value="3"/>
</dbReference>
<evidence type="ECO:0000313" key="9">
    <source>
        <dbReference type="EMBL" id="AET40336.1"/>
    </source>
</evidence>
<dbReference type="HAMAP" id="MF_03008">
    <property type="entry name" value="eIF3i"/>
    <property type="match status" value="1"/>
</dbReference>
<dbReference type="GO" id="GO:0016282">
    <property type="term" value="C:eukaryotic 43S preinitiation complex"/>
    <property type="evidence" value="ECO:0007669"/>
    <property type="project" value="UniProtKB-UniRule"/>
</dbReference>
<dbReference type="Pfam" id="PF24805">
    <property type="entry name" value="EIF3I"/>
    <property type="match status" value="1"/>
</dbReference>
<dbReference type="Gene3D" id="2.130.10.10">
    <property type="entry name" value="YVTN repeat-like/Quinoprotein amine dehydrogenase"/>
    <property type="match status" value="1"/>
</dbReference>
<dbReference type="PANTHER" id="PTHR19877">
    <property type="entry name" value="EUKARYOTIC TRANSLATION INITIATION FACTOR 3 SUBUNIT I"/>
    <property type="match status" value="1"/>
</dbReference>
<dbReference type="PANTHER" id="PTHR19877:SF1">
    <property type="entry name" value="EUKARYOTIC TRANSLATION INITIATION FACTOR 3 SUBUNIT I"/>
    <property type="match status" value="1"/>
</dbReference>
<feature type="repeat" description="WD" evidence="8">
    <location>
        <begin position="49"/>
        <end position="90"/>
    </location>
</feature>
<keyword evidence="5 7" id="KW-0648">Protein biosynthesis</keyword>
<dbReference type="SMART" id="SM00320">
    <property type="entry name" value="WD40"/>
    <property type="match status" value="6"/>
</dbReference>
<dbReference type="eggNOG" id="KOG0643">
    <property type="taxonomic scope" value="Eukaryota"/>
</dbReference>
<proteinExistence type="inferred from homology"/>